<evidence type="ECO:0000313" key="2">
    <source>
        <dbReference type="EMBL" id="PRP86033.1"/>
    </source>
</evidence>
<dbReference type="Gene3D" id="4.10.1050.10">
    <property type="entry name" value="At2g23090-like"/>
    <property type="match status" value="1"/>
</dbReference>
<dbReference type="SUPFAM" id="SSF118359">
    <property type="entry name" value="Expressed protein At2g23090/F21P24.15"/>
    <property type="match status" value="1"/>
</dbReference>
<sequence>MPQSKKDLRKAKQKENAAAGVVYQKKEPERMAKCQKCKLDFRATKRNVELLSHATAKHSDSTFTDCFPGEVHE</sequence>
<comment type="caution">
    <text evidence="2">The sequence shown here is derived from an EMBL/GenBank/DDBJ whole genome shotgun (WGS) entry which is preliminary data.</text>
</comment>
<gene>
    <name evidence="2" type="ORF">PROFUN_05804</name>
</gene>
<protein>
    <recommendedName>
        <fullName evidence="1">At2g23090-like zinc-binding domain-containing protein</fullName>
    </recommendedName>
</protein>
<dbReference type="InterPro" id="IPR039438">
    <property type="entry name" value="At2g23090-like_Znf"/>
</dbReference>
<feature type="domain" description="At2g23090-like zinc-binding" evidence="1">
    <location>
        <begin position="33"/>
        <end position="69"/>
    </location>
</feature>
<dbReference type="InParanoid" id="A0A2P6NQ12"/>
<organism evidence="2 3">
    <name type="scientific">Planoprotostelium fungivorum</name>
    <dbReference type="NCBI Taxonomy" id="1890364"/>
    <lineage>
        <taxon>Eukaryota</taxon>
        <taxon>Amoebozoa</taxon>
        <taxon>Evosea</taxon>
        <taxon>Variosea</taxon>
        <taxon>Cavosteliida</taxon>
        <taxon>Cavosteliaceae</taxon>
        <taxon>Planoprotostelium</taxon>
    </lineage>
</organism>
<evidence type="ECO:0000259" key="1">
    <source>
        <dbReference type="Pfam" id="PF12907"/>
    </source>
</evidence>
<dbReference type="InterPro" id="IPR026939">
    <property type="entry name" value="ZNF706/At2g23090_sf"/>
</dbReference>
<accession>A0A2P6NQ12</accession>
<reference evidence="2 3" key="1">
    <citation type="journal article" date="2018" name="Genome Biol. Evol.">
        <title>Multiple Roots of Fruiting Body Formation in Amoebozoa.</title>
        <authorList>
            <person name="Hillmann F."/>
            <person name="Forbes G."/>
            <person name="Novohradska S."/>
            <person name="Ferling I."/>
            <person name="Riege K."/>
            <person name="Groth M."/>
            <person name="Westermann M."/>
            <person name="Marz M."/>
            <person name="Spaller T."/>
            <person name="Winckler T."/>
            <person name="Schaap P."/>
            <person name="Glockner G."/>
        </authorList>
    </citation>
    <scope>NUCLEOTIDE SEQUENCE [LARGE SCALE GENOMIC DNA]</scope>
    <source>
        <strain evidence="2 3">Jena</strain>
    </source>
</reference>
<name>A0A2P6NQ12_9EUKA</name>
<keyword evidence="3" id="KW-1185">Reference proteome</keyword>
<dbReference type="OrthoDB" id="370932at2759"/>
<dbReference type="EMBL" id="MDYQ01000036">
    <property type="protein sequence ID" value="PRP86033.1"/>
    <property type="molecule type" value="Genomic_DNA"/>
</dbReference>
<dbReference type="Proteomes" id="UP000241769">
    <property type="component" value="Unassembled WGS sequence"/>
</dbReference>
<dbReference type="Pfam" id="PF12907">
    <property type="entry name" value="zf-met2"/>
    <property type="match status" value="1"/>
</dbReference>
<proteinExistence type="predicted"/>
<dbReference type="AlphaFoldDB" id="A0A2P6NQ12"/>
<evidence type="ECO:0000313" key="3">
    <source>
        <dbReference type="Proteomes" id="UP000241769"/>
    </source>
</evidence>